<gene>
    <name evidence="6" type="ORF">SAMN05216202_2781</name>
</gene>
<dbReference type="PANTHER" id="PTHR43335">
    <property type="entry name" value="ABC TRANSPORTER, ATP-BINDING PROTEIN"/>
    <property type="match status" value="1"/>
</dbReference>
<dbReference type="Gene3D" id="3.40.50.300">
    <property type="entry name" value="P-loop containing nucleotide triphosphate hydrolases"/>
    <property type="match status" value="1"/>
</dbReference>
<keyword evidence="3" id="KW-0547">Nucleotide-binding</keyword>
<sequence>MIEITNLTKKRGRSVVINDLTLRVQHQECVGLFGHDGAGKSTLINLLSGSIPRSSGSIKISGFDISTQPLHARKIIGYQPESTLSHSTMTVKAFLTFIAEVRGLRGIDKRKMVDRAVARLELWQALNSPLETLPPGLRRKVALAQAILHDPKLLLLDEPTEGLDASQKHKIRILIKSLAQEMTVVTASRNPEEVSSICSRALVLGEGRLLADIPLQELQRSSRHHQAVTLAADGPLDLLALAVLPGVAGIEEDRVSPGSVTVLAMPGQIIYPHINTLIANRRWKINRLTLEPDRLSDVIHQLSQEAPN</sequence>
<evidence type="ECO:0000313" key="6">
    <source>
        <dbReference type="EMBL" id="SDU99132.1"/>
    </source>
</evidence>
<evidence type="ECO:0000256" key="3">
    <source>
        <dbReference type="ARBA" id="ARBA00022741"/>
    </source>
</evidence>
<proteinExistence type="inferred from homology"/>
<dbReference type="SMART" id="SM00382">
    <property type="entry name" value="AAA"/>
    <property type="match status" value="1"/>
</dbReference>
<evidence type="ECO:0000259" key="5">
    <source>
        <dbReference type="PROSITE" id="PS50893"/>
    </source>
</evidence>
<keyword evidence="7" id="KW-1185">Reference proteome</keyword>
<dbReference type="PROSITE" id="PS50893">
    <property type="entry name" value="ABC_TRANSPORTER_2"/>
    <property type="match status" value="1"/>
</dbReference>
<dbReference type="Proteomes" id="UP000198600">
    <property type="component" value="Chromosome I"/>
</dbReference>
<dbReference type="Pfam" id="PF00005">
    <property type="entry name" value="ABC_tran"/>
    <property type="match status" value="1"/>
</dbReference>
<evidence type="ECO:0000256" key="2">
    <source>
        <dbReference type="ARBA" id="ARBA00022448"/>
    </source>
</evidence>
<dbReference type="STRING" id="46679.SAMN05216202_2781"/>
<dbReference type="SUPFAM" id="SSF52540">
    <property type="entry name" value="P-loop containing nucleoside triphosphate hydrolases"/>
    <property type="match status" value="1"/>
</dbReference>
<dbReference type="OrthoDB" id="9781337at2"/>
<dbReference type="CDD" id="cd03230">
    <property type="entry name" value="ABC_DR_subfamily_A"/>
    <property type="match status" value="1"/>
</dbReference>
<name>A0A1H2N185_9PSED</name>
<dbReference type="InterPro" id="IPR003593">
    <property type="entry name" value="AAA+_ATPase"/>
</dbReference>
<dbReference type="GO" id="GO:0016887">
    <property type="term" value="F:ATP hydrolysis activity"/>
    <property type="evidence" value="ECO:0007669"/>
    <property type="project" value="InterPro"/>
</dbReference>
<keyword evidence="2" id="KW-0813">Transport</keyword>
<dbReference type="InterPro" id="IPR027417">
    <property type="entry name" value="P-loop_NTPase"/>
</dbReference>
<evidence type="ECO:0000256" key="1">
    <source>
        <dbReference type="ARBA" id="ARBA00005417"/>
    </source>
</evidence>
<dbReference type="InterPro" id="IPR003439">
    <property type="entry name" value="ABC_transporter-like_ATP-bd"/>
</dbReference>
<organism evidence="6 7">
    <name type="scientific">Pseudomonas mucidolens</name>
    <dbReference type="NCBI Taxonomy" id="46679"/>
    <lineage>
        <taxon>Bacteria</taxon>
        <taxon>Pseudomonadati</taxon>
        <taxon>Pseudomonadota</taxon>
        <taxon>Gammaproteobacteria</taxon>
        <taxon>Pseudomonadales</taxon>
        <taxon>Pseudomonadaceae</taxon>
        <taxon>Pseudomonas</taxon>
    </lineage>
</organism>
<reference evidence="7" key="1">
    <citation type="submission" date="2016-10" db="EMBL/GenBank/DDBJ databases">
        <authorList>
            <person name="Varghese N."/>
            <person name="Submissions S."/>
        </authorList>
    </citation>
    <scope>NUCLEOTIDE SEQUENCE [LARGE SCALE GENOMIC DNA]</scope>
    <source>
        <strain evidence="7">LMG 2223</strain>
    </source>
</reference>
<accession>A0A1H2N185</accession>
<dbReference type="PANTHER" id="PTHR43335:SF4">
    <property type="entry name" value="ABC TRANSPORTER, ATP-BINDING PROTEIN"/>
    <property type="match status" value="1"/>
</dbReference>
<dbReference type="AlphaFoldDB" id="A0A1H2N185"/>
<dbReference type="RefSeq" id="WP_084378171.1">
    <property type="nucleotide sequence ID" value="NZ_LS483433.1"/>
</dbReference>
<dbReference type="EMBL" id="LT629802">
    <property type="protein sequence ID" value="SDU99132.1"/>
    <property type="molecule type" value="Genomic_DNA"/>
</dbReference>
<evidence type="ECO:0000256" key="4">
    <source>
        <dbReference type="ARBA" id="ARBA00022840"/>
    </source>
</evidence>
<feature type="domain" description="ABC transporter" evidence="5">
    <location>
        <begin position="2"/>
        <end position="231"/>
    </location>
</feature>
<keyword evidence="4 6" id="KW-0067">ATP-binding</keyword>
<comment type="similarity">
    <text evidence="1">Belongs to the ABC transporter superfamily.</text>
</comment>
<protein>
    <submittedName>
        <fullName evidence="6">ABC-2 type transport system ATP-binding protein</fullName>
    </submittedName>
</protein>
<dbReference type="GO" id="GO:0005524">
    <property type="term" value="F:ATP binding"/>
    <property type="evidence" value="ECO:0007669"/>
    <property type="project" value="UniProtKB-KW"/>
</dbReference>
<evidence type="ECO:0000313" key="7">
    <source>
        <dbReference type="Proteomes" id="UP000198600"/>
    </source>
</evidence>